<name>A0A418XPA5_9PSED</name>
<dbReference type="OrthoDB" id="5296662at2"/>
<comment type="caution">
    <text evidence="2">The sequence shown here is derived from an EMBL/GenBank/DDBJ whole genome shotgun (WGS) entry which is preliminary data.</text>
</comment>
<evidence type="ECO:0000256" key="1">
    <source>
        <dbReference type="SAM" id="Phobius"/>
    </source>
</evidence>
<keyword evidence="3" id="KW-1185">Reference proteome</keyword>
<evidence type="ECO:0000313" key="2">
    <source>
        <dbReference type="EMBL" id="RJG14299.1"/>
    </source>
</evidence>
<keyword evidence="1" id="KW-0812">Transmembrane</keyword>
<sequence length="377" mass="40051">MAVYGSAAGKLGGARVRQVGFSLIELMVAITISLLMMVAVLQLFLDVSRTNDEMTKTNAQIENGRFAIQLIANDLVHGGFWDGFVPQFDDLTSTDVPADYPAAVPDPCLAFASWDVAYRSALLGIPVQTYEAAPSGCSTVVQSQKTATDVLVLRHADTCLPGAANCEADTVATATPKVYFQPSLCASASAYAYVLGTSGFTLQKRSCLASEPTARRKYVSNIYFIRNDNTLMRAEFGGAGGTEWSVQPLIEGVEGFAVELGIDNRSDTGAAVDYNAAVSWANPLNKTSPTNRGDGAPDGAFVRCTTASPCTVGQLANVVAVKVYVLVRSLQATSGYSDGKTYALGSTTLGPFNDGFKRHVYSTTVRLNNVSARRETP</sequence>
<dbReference type="Pfam" id="PF16074">
    <property type="entry name" value="PilW"/>
    <property type="match status" value="1"/>
</dbReference>
<dbReference type="GO" id="GO:0043683">
    <property type="term" value="P:type IV pilus assembly"/>
    <property type="evidence" value="ECO:0007669"/>
    <property type="project" value="InterPro"/>
</dbReference>
<keyword evidence="1" id="KW-1133">Transmembrane helix</keyword>
<dbReference type="EMBL" id="QYUR01000002">
    <property type="protein sequence ID" value="RJG14299.1"/>
    <property type="molecule type" value="Genomic_DNA"/>
</dbReference>
<gene>
    <name evidence="2" type="ORF">D3879_01245</name>
</gene>
<accession>A0A418XPA5</accession>
<keyword evidence="1" id="KW-0472">Membrane</keyword>
<dbReference type="NCBIfam" id="TIGR02532">
    <property type="entry name" value="IV_pilin_GFxxxE"/>
    <property type="match status" value="1"/>
</dbReference>
<feature type="transmembrane region" description="Helical" evidence="1">
    <location>
        <begin position="21"/>
        <end position="45"/>
    </location>
</feature>
<dbReference type="AlphaFoldDB" id="A0A418XPA5"/>
<protein>
    <submittedName>
        <fullName evidence="2">Prepilin-type N-terminal cleavage/methylation domain-containing protein</fullName>
    </submittedName>
</protein>
<dbReference type="InterPro" id="IPR012902">
    <property type="entry name" value="N_methyl_site"/>
</dbReference>
<dbReference type="Proteomes" id="UP000284021">
    <property type="component" value="Unassembled WGS sequence"/>
</dbReference>
<proteinExistence type="predicted"/>
<reference evidence="2 3" key="1">
    <citation type="submission" date="2018-09" db="EMBL/GenBank/DDBJ databases">
        <authorList>
            <person name="Zhu H."/>
        </authorList>
    </citation>
    <scope>NUCLEOTIDE SEQUENCE [LARGE SCALE GENOMIC DNA]</scope>
    <source>
        <strain evidence="2 3">K1S02-6</strain>
    </source>
</reference>
<dbReference type="InterPro" id="IPR032092">
    <property type="entry name" value="PilW"/>
</dbReference>
<evidence type="ECO:0000313" key="3">
    <source>
        <dbReference type="Proteomes" id="UP000284021"/>
    </source>
</evidence>
<dbReference type="Pfam" id="PF07963">
    <property type="entry name" value="N_methyl"/>
    <property type="match status" value="1"/>
</dbReference>
<organism evidence="2 3">
    <name type="scientific">Pseudomonas cavernicola</name>
    <dbReference type="NCBI Taxonomy" id="2320866"/>
    <lineage>
        <taxon>Bacteria</taxon>
        <taxon>Pseudomonadati</taxon>
        <taxon>Pseudomonadota</taxon>
        <taxon>Gammaproteobacteria</taxon>
        <taxon>Pseudomonadales</taxon>
        <taxon>Pseudomonadaceae</taxon>
        <taxon>Pseudomonas</taxon>
    </lineage>
</organism>